<dbReference type="InterPro" id="IPR009061">
    <property type="entry name" value="DNA-bd_dom_put_sf"/>
</dbReference>
<dbReference type="Pfam" id="PF13411">
    <property type="entry name" value="MerR_1"/>
    <property type="match status" value="1"/>
</dbReference>
<evidence type="ECO:0000313" key="2">
    <source>
        <dbReference type="EMBL" id="SFP97339.1"/>
    </source>
</evidence>
<proteinExistence type="predicted"/>
<name>A0A1I5UQ31_9BACT</name>
<gene>
    <name evidence="2" type="ORF">SAMN05216234_1682</name>
</gene>
<dbReference type="RefSeq" id="WP_092914255.1">
    <property type="nucleotide sequence ID" value="NZ_FOXB01000068.1"/>
</dbReference>
<dbReference type="Gene3D" id="1.10.1660.10">
    <property type="match status" value="1"/>
</dbReference>
<sequence>MALLDNDKDVLPLSSIAELLSAKVRTLKMYEEKGLLPKKNGDSSKKLYSINDIRLIAFTHYLASVKKINANGIRYILDMLNSNMDEETRNDFLNKVESKMETLSGKDITDVDTI</sequence>
<dbReference type="SUPFAM" id="SSF46955">
    <property type="entry name" value="Putative DNA-binding domain"/>
    <property type="match status" value="1"/>
</dbReference>
<evidence type="ECO:0000313" key="3">
    <source>
        <dbReference type="Proteomes" id="UP000199227"/>
    </source>
</evidence>
<dbReference type="InterPro" id="IPR000551">
    <property type="entry name" value="MerR-type_HTH_dom"/>
</dbReference>
<keyword evidence="3" id="KW-1185">Reference proteome</keyword>
<dbReference type="AlphaFoldDB" id="A0A1I5UQ31"/>
<dbReference type="OrthoDB" id="5348079at2"/>
<dbReference type="GO" id="GO:0006355">
    <property type="term" value="P:regulation of DNA-templated transcription"/>
    <property type="evidence" value="ECO:0007669"/>
    <property type="project" value="InterPro"/>
</dbReference>
<protein>
    <submittedName>
        <fullName evidence="2">DNA-binding transcriptional regulator, MerR family</fullName>
    </submittedName>
</protein>
<dbReference type="GO" id="GO:0003677">
    <property type="term" value="F:DNA binding"/>
    <property type="evidence" value="ECO:0007669"/>
    <property type="project" value="UniProtKB-KW"/>
</dbReference>
<organism evidence="2 3">
    <name type="scientific">Hydrogenimonas thermophila</name>
    <dbReference type="NCBI Taxonomy" id="223786"/>
    <lineage>
        <taxon>Bacteria</taxon>
        <taxon>Pseudomonadati</taxon>
        <taxon>Campylobacterota</taxon>
        <taxon>Epsilonproteobacteria</taxon>
        <taxon>Campylobacterales</taxon>
        <taxon>Hydrogenimonadaceae</taxon>
        <taxon>Hydrogenimonas</taxon>
    </lineage>
</organism>
<accession>A0A1I5UQ31</accession>
<evidence type="ECO:0000259" key="1">
    <source>
        <dbReference type="Pfam" id="PF13411"/>
    </source>
</evidence>
<dbReference type="Proteomes" id="UP000199227">
    <property type="component" value="Unassembled WGS sequence"/>
</dbReference>
<dbReference type="EMBL" id="FOXB01000068">
    <property type="protein sequence ID" value="SFP97339.1"/>
    <property type="molecule type" value="Genomic_DNA"/>
</dbReference>
<dbReference type="STRING" id="223786.SAMN05216234_1682"/>
<keyword evidence="2" id="KW-0238">DNA-binding</keyword>
<feature type="domain" description="HTH merR-type" evidence="1">
    <location>
        <begin position="13"/>
        <end position="79"/>
    </location>
</feature>
<reference evidence="2 3" key="1">
    <citation type="submission" date="2016-10" db="EMBL/GenBank/DDBJ databases">
        <authorList>
            <person name="de Groot N.N."/>
        </authorList>
    </citation>
    <scope>NUCLEOTIDE SEQUENCE [LARGE SCALE GENOMIC DNA]</scope>
    <source>
        <strain evidence="2 3">EP1-55-1</strain>
    </source>
</reference>